<name>A0A087LWM6_9HYPH</name>
<evidence type="ECO:0000313" key="2">
    <source>
        <dbReference type="EMBL" id="KFL29029.1"/>
    </source>
</evidence>
<dbReference type="EMBL" id="JQGC01000033">
    <property type="protein sequence ID" value="KFL29029.1"/>
    <property type="molecule type" value="Genomic_DNA"/>
</dbReference>
<keyword evidence="3" id="KW-1185">Reference proteome</keyword>
<reference evidence="2 3" key="1">
    <citation type="submission" date="2014-08" db="EMBL/GenBank/DDBJ databases">
        <authorList>
            <person name="Hassan Y.I."/>
            <person name="Lepp D."/>
            <person name="Zhou T."/>
        </authorList>
    </citation>
    <scope>NUCLEOTIDE SEQUENCE [LARGE SCALE GENOMIC DNA]</scope>
    <source>
        <strain evidence="2 3">IFO13584</strain>
    </source>
</reference>
<dbReference type="RefSeq" id="WP_035087280.1">
    <property type="nucleotide sequence ID" value="NZ_JQGC01000033.1"/>
</dbReference>
<evidence type="ECO:0008006" key="4">
    <source>
        <dbReference type="Google" id="ProtNLM"/>
    </source>
</evidence>
<proteinExistence type="predicted"/>
<gene>
    <name evidence="2" type="ORF">JP75_23860</name>
</gene>
<protein>
    <recommendedName>
        <fullName evidence="4">Porin domain-containing protein</fullName>
    </recommendedName>
</protein>
<organism evidence="2 3">
    <name type="scientific">Devosia riboflavina</name>
    <dbReference type="NCBI Taxonomy" id="46914"/>
    <lineage>
        <taxon>Bacteria</taxon>
        <taxon>Pseudomonadati</taxon>
        <taxon>Pseudomonadota</taxon>
        <taxon>Alphaproteobacteria</taxon>
        <taxon>Hyphomicrobiales</taxon>
        <taxon>Devosiaceae</taxon>
        <taxon>Devosia</taxon>
    </lineage>
</organism>
<keyword evidence="1" id="KW-0732">Signal</keyword>
<comment type="caution">
    <text evidence="2">The sequence shown here is derived from an EMBL/GenBank/DDBJ whole genome shotgun (WGS) entry which is preliminary data.</text>
</comment>
<feature type="signal peptide" evidence="1">
    <location>
        <begin position="1"/>
        <end position="19"/>
    </location>
</feature>
<dbReference type="Proteomes" id="UP000028981">
    <property type="component" value="Unassembled WGS sequence"/>
</dbReference>
<evidence type="ECO:0000313" key="3">
    <source>
        <dbReference type="Proteomes" id="UP000028981"/>
    </source>
</evidence>
<dbReference type="OrthoDB" id="7940308at2"/>
<dbReference type="AlphaFoldDB" id="A0A087LWM6"/>
<sequence length="386" mass="41525">MRWFSCIAVWMVSVSAVLGEEALALKSAVEAGWTSNATETVDGPSDLFVEHKHELSLSHSMGALSLRGTLLFEQTRFATVSVEDDMSAAAGVEAALELDKGMVLRAGYALTRDWVGEGLPLDGAMIGVANGKVTHETMLELAVMGKDQQVNVIVNGSWRYPEDAVISGLPIELPPVRLDPQVGVVGVGVNWEKAVTGAMAVLGRLKGDFSSVPEADQFDYGRLPGTAGTVAGGVRTKTDNLLVEFLAGATLVWPLIDPGLREVLPYLAMQSELALGDRWTLALRAEKSVDLDDPLDPVASSTSEIELSARYRMTDAIALSAAVSRSDEMGIFDASQTRQVQTASLRLDYAMADQASLSLRALRKWVEESGDSYTIDRFTLAINTQF</sequence>
<feature type="chain" id="PRO_5001825718" description="Porin domain-containing protein" evidence="1">
    <location>
        <begin position="20"/>
        <end position="386"/>
    </location>
</feature>
<evidence type="ECO:0000256" key="1">
    <source>
        <dbReference type="SAM" id="SignalP"/>
    </source>
</evidence>
<accession>A0A087LWM6</accession>